<feature type="region of interest" description="Disordered" evidence="1">
    <location>
        <begin position="164"/>
        <end position="198"/>
    </location>
</feature>
<evidence type="ECO:0000313" key="3">
    <source>
        <dbReference type="EMBL" id="CAH0547363.1"/>
    </source>
</evidence>
<accession>A0A9P0AU41</accession>
<sequence length="252" mass="28363">MACSKSTYDWNREDTTLLIQLYEQYPCLYLTTYKGYHDRNQRSKAFQAIAEEFNKKKLSSNELTGEIIKKKIHGIRTQFLSEISKIKKSEVSGASHDDVYTPKLWCFDQLVFLQQGSEVVSSGESNLMLPSNICTTSILEDELDSEIIYEGDVEDLRDNVFSPTNVLSQPLPSGSSSQSSFTPQTGRGKKRKQSRESEEQLSGLFSTAVSALEGLNKAETTGLKHLAFARYVAEEMEKIDDEGLLDDLKESI</sequence>
<gene>
    <name evidence="3" type="ORF">MELIAE_LOCUS1369</name>
</gene>
<dbReference type="Pfam" id="PF10545">
    <property type="entry name" value="MADF_DNA_bdg"/>
    <property type="match status" value="1"/>
</dbReference>
<evidence type="ECO:0000259" key="2">
    <source>
        <dbReference type="PROSITE" id="PS51029"/>
    </source>
</evidence>
<keyword evidence="4" id="KW-1185">Reference proteome</keyword>
<dbReference type="EMBL" id="OV121132">
    <property type="protein sequence ID" value="CAH0547363.1"/>
    <property type="molecule type" value="Genomic_DNA"/>
</dbReference>
<dbReference type="Proteomes" id="UP001154078">
    <property type="component" value="Chromosome 1"/>
</dbReference>
<name>A0A9P0AU41_BRAAE</name>
<evidence type="ECO:0000313" key="4">
    <source>
        <dbReference type="Proteomes" id="UP001154078"/>
    </source>
</evidence>
<proteinExistence type="predicted"/>
<evidence type="ECO:0000256" key="1">
    <source>
        <dbReference type="SAM" id="MobiDB-lite"/>
    </source>
</evidence>
<dbReference type="SMART" id="SM00595">
    <property type="entry name" value="MADF"/>
    <property type="match status" value="1"/>
</dbReference>
<organism evidence="3 4">
    <name type="scientific">Brassicogethes aeneus</name>
    <name type="common">Rape pollen beetle</name>
    <name type="synonym">Meligethes aeneus</name>
    <dbReference type="NCBI Taxonomy" id="1431903"/>
    <lineage>
        <taxon>Eukaryota</taxon>
        <taxon>Metazoa</taxon>
        <taxon>Ecdysozoa</taxon>
        <taxon>Arthropoda</taxon>
        <taxon>Hexapoda</taxon>
        <taxon>Insecta</taxon>
        <taxon>Pterygota</taxon>
        <taxon>Neoptera</taxon>
        <taxon>Endopterygota</taxon>
        <taxon>Coleoptera</taxon>
        <taxon>Polyphaga</taxon>
        <taxon>Cucujiformia</taxon>
        <taxon>Nitidulidae</taxon>
        <taxon>Meligethinae</taxon>
        <taxon>Brassicogethes</taxon>
    </lineage>
</organism>
<dbReference type="PROSITE" id="PS51029">
    <property type="entry name" value="MADF"/>
    <property type="match status" value="1"/>
</dbReference>
<feature type="domain" description="MADF" evidence="2">
    <location>
        <begin position="17"/>
        <end position="118"/>
    </location>
</feature>
<dbReference type="OrthoDB" id="6751518at2759"/>
<dbReference type="AlphaFoldDB" id="A0A9P0AU41"/>
<dbReference type="PANTHER" id="PTHR21505">
    <property type="entry name" value="MADF DOMAIN-CONTAINING PROTEIN-RELATED"/>
    <property type="match status" value="1"/>
</dbReference>
<dbReference type="PANTHER" id="PTHR21505:SF12">
    <property type="entry name" value="MADF DOMAIN-CONTAINING PROTEIN-RELATED"/>
    <property type="match status" value="1"/>
</dbReference>
<dbReference type="InterPro" id="IPR006578">
    <property type="entry name" value="MADF-dom"/>
</dbReference>
<protein>
    <recommendedName>
        <fullName evidence="2">MADF domain-containing protein</fullName>
    </recommendedName>
</protein>
<feature type="compositionally biased region" description="Low complexity" evidence="1">
    <location>
        <begin position="167"/>
        <end position="180"/>
    </location>
</feature>
<feature type="non-terminal residue" evidence="3">
    <location>
        <position position="252"/>
    </location>
</feature>
<reference evidence="3" key="1">
    <citation type="submission" date="2021-12" db="EMBL/GenBank/DDBJ databases">
        <authorList>
            <person name="King R."/>
        </authorList>
    </citation>
    <scope>NUCLEOTIDE SEQUENCE</scope>
</reference>